<comment type="subcellular location">
    <subcellularLocation>
        <location evidence="1">Cytoplasm</location>
    </subcellularLocation>
</comment>
<evidence type="ECO:0000256" key="3">
    <source>
        <dbReference type="ARBA" id="ARBA00022618"/>
    </source>
</evidence>
<dbReference type="InterPro" id="IPR010998">
    <property type="entry name" value="Integrase_recombinase_N"/>
</dbReference>
<evidence type="ECO:0000256" key="2">
    <source>
        <dbReference type="ARBA" id="ARBA00022490"/>
    </source>
</evidence>
<dbReference type="InterPro" id="IPR002104">
    <property type="entry name" value="Integrase_catalytic"/>
</dbReference>
<keyword evidence="7" id="KW-0233">DNA recombination</keyword>
<keyword evidence="3" id="KW-0132">Cell division</keyword>
<dbReference type="Gene3D" id="1.10.443.10">
    <property type="entry name" value="Intergrase catalytic core"/>
    <property type="match status" value="1"/>
</dbReference>
<evidence type="ECO:0000256" key="9">
    <source>
        <dbReference type="PROSITE-ProRule" id="PRU01248"/>
    </source>
</evidence>
<dbReference type="PROSITE" id="PS51900">
    <property type="entry name" value="CB"/>
    <property type="match status" value="1"/>
</dbReference>
<dbReference type="AlphaFoldDB" id="A0A0R2N4G5"/>
<keyword evidence="2" id="KW-0963">Cytoplasm</keyword>
<name>A0A0R2N4G5_9LACO</name>
<protein>
    <submittedName>
        <fullName evidence="12">Integrase recombinase</fullName>
    </submittedName>
</protein>
<dbReference type="GO" id="GO:0006310">
    <property type="term" value="P:DNA recombination"/>
    <property type="evidence" value="ECO:0007669"/>
    <property type="project" value="UniProtKB-KW"/>
</dbReference>
<evidence type="ECO:0000256" key="6">
    <source>
        <dbReference type="ARBA" id="ARBA00023125"/>
    </source>
</evidence>
<dbReference type="GO" id="GO:0007059">
    <property type="term" value="P:chromosome segregation"/>
    <property type="evidence" value="ECO:0007669"/>
    <property type="project" value="UniProtKB-KW"/>
</dbReference>
<evidence type="ECO:0000256" key="8">
    <source>
        <dbReference type="ARBA" id="ARBA00023306"/>
    </source>
</evidence>
<sequence>MNNYIDQFIEYKKTQNLSIHSIKAYKQDLVTFKQYLMQEEYKISDEISLIEYQKHLIQRYKSSTIKRAQITLKMFYQYLKHQNIVSSDYEIILLSVRKEKKLPRTINLHDISSLLEAAYLSAEKTNFQKKNKIRNIAILELLISTGLRISEISKLTLTDFHTDKSILIKGKGKKERILYISSTDTMKSLKTYLSIRSQYNPQSNHFFLNKYGKQLSIFGIENIFDKYKIISMIDTNTTPHYIRHTFATELLNNGASIRDVQELLGHSSITTTQIYTEVSLQRKEHVLNKYNYRNTMQIKTSK</sequence>
<accession>A0A0R2N4G5</accession>
<keyword evidence="13" id="KW-1185">Reference proteome</keyword>
<dbReference type="InterPro" id="IPR011010">
    <property type="entry name" value="DNA_brk_join_enz"/>
</dbReference>
<reference evidence="12 13" key="1">
    <citation type="journal article" date="2015" name="Genome Announc.">
        <title>Expanding the biotechnology potential of lactobacilli through comparative genomics of 213 strains and associated genera.</title>
        <authorList>
            <person name="Sun Z."/>
            <person name="Harris H.M."/>
            <person name="McCann A."/>
            <person name="Guo C."/>
            <person name="Argimon S."/>
            <person name="Zhang W."/>
            <person name="Yang X."/>
            <person name="Jeffery I.B."/>
            <person name="Cooney J.C."/>
            <person name="Kagawa T.F."/>
            <person name="Liu W."/>
            <person name="Song Y."/>
            <person name="Salvetti E."/>
            <person name="Wrobel A."/>
            <person name="Rasinkangas P."/>
            <person name="Parkhill J."/>
            <person name="Rea M.C."/>
            <person name="O'Sullivan O."/>
            <person name="Ritari J."/>
            <person name="Douillard F.P."/>
            <person name="Paul Ross R."/>
            <person name="Yang R."/>
            <person name="Briner A.E."/>
            <person name="Felis G.E."/>
            <person name="de Vos W.M."/>
            <person name="Barrangou R."/>
            <person name="Klaenhammer T.R."/>
            <person name="Caufield P.W."/>
            <person name="Cui Y."/>
            <person name="Zhang H."/>
            <person name="O'Toole P.W."/>
        </authorList>
    </citation>
    <scope>NUCLEOTIDE SEQUENCE [LARGE SCALE GENOMIC DNA]</scope>
    <source>
        <strain evidence="12 13">DSM 23026</strain>
    </source>
</reference>
<dbReference type="InterPro" id="IPR004107">
    <property type="entry name" value="Integrase_SAM-like_N"/>
</dbReference>
<evidence type="ECO:0000256" key="1">
    <source>
        <dbReference type="ARBA" id="ARBA00004496"/>
    </source>
</evidence>
<keyword evidence="8" id="KW-0131">Cell cycle</keyword>
<dbReference type="PANTHER" id="PTHR30349">
    <property type="entry name" value="PHAGE INTEGRASE-RELATED"/>
    <property type="match status" value="1"/>
</dbReference>
<feature type="domain" description="Tyr recombinase" evidence="10">
    <location>
        <begin position="101"/>
        <end position="288"/>
    </location>
</feature>
<dbReference type="Pfam" id="PF00589">
    <property type="entry name" value="Phage_integrase"/>
    <property type="match status" value="1"/>
</dbReference>
<dbReference type="GO" id="GO:0003677">
    <property type="term" value="F:DNA binding"/>
    <property type="evidence" value="ECO:0007669"/>
    <property type="project" value="UniProtKB-UniRule"/>
</dbReference>
<evidence type="ECO:0000313" key="12">
    <source>
        <dbReference type="EMBL" id="KRO20629.1"/>
    </source>
</evidence>
<dbReference type="InterPro" id="IPR050090">
    <property type="entry name" value="Tyrosine_recombinase_XerCD"/>
</dbReference>
<dbReference type="RefSeq" id="WP_057800528.1">
    <property type="nucleotide sequence ID" value="NZ_BJZZ01000069.1"/>
</dbReference>
<dbReference type="PANTHER" id="PTHR30349:SF77">
    <property type="entry name" value="TYROSINE RECOMBINASE XERC"/>
    <property type="match status" value="1"/>
</dbReference>
<evidence type="ECO:0000256" key="7">
    <source>
        <dbReference type="ARBA" id="ARBA00023172"/>
    </source>
</evidence>
<evidence type="ECO:0000256" key="5">
    <source>
        <dbReference type="ARBA" id="ARBA00022908"/>
    </source>
</evidence>
<feature type="domain" description="Core-binding (CB)" evidence="11">
    <location>
        <begin position="1"/>
        <end position="80"/>
    </location>
</feature>
<gene>
    <name evidence="12" type="ORF">IV88_GL001576</name>
</gene>
<dbReference type="GO" id="GO:0051301">
    <property type="term" value="P:cell division"/>
    <property type="evidence" value="ECO:0007669"/>
    <property type="project" value="UniProtKB-KW"/>
</dbReference>
<dbReference type="InterPro" id="IPR013762">
    <property type="entry name" value="Integrase-like_cat_sf"/>
</dbReference>
<dbReference type="Gene3D" id="1.10.150.130">
    <property type="match status" value="1"/>
</dbReference>
<evidence type="ECO:0000313" key="13">
    <source>
        <dbReference type="Proteomes" id="UP000051249"/>
    </source>
</evidence>
<evidence type="ECO:0000256" key="4">
    <source>
        <dbReference type="ARBA" id="ARBA00022829"/>
    </source>
</evidence>
<dbReference type="GO" id="GO:0005737">
    <property type="term" value="C:cytoplasm"/>
    <property type="evidence" value="ECO:0007669"/>
    <property type="project" value="UniProtKB-SubCell"/>
</dbReference>
<dbReference type="EMBL" id="JQCQ01000060">
    <property type="protein sequence ID" value="KRO20629.1"/>
    <property type="molecule type" value="Genomic_DNA"/>
</dbReference>
<keyword evidence="4" id="KW-0159">Chromosome partition</keyword>
<organism evidence="12 13">
    <name type="scientific">Pediococcus argentinicus</name>
    <dbReference type="NCBI Taxonomy" id="480391"/>
    <lineage>
        <taxon>Bacteria</taxon>
        <taxon>Bacillati</taxon>
        <taxon>Bacillota</taxon>
        <taxon>Bacilli</taxon>
        <taxon>Lactobacillales</taxon>
        <taxon>Lactobacillaceae</taxon>
        <taxon>Pediococcus</taxon>
    </lineage>
</organism>
<dbReference type="GO" id="GO:0015074">
    <property type="term" value="P:DNA integration"/>
    <property type="evidence" value="ECO:0007669"/>
    <property type="project" value="UniProtKB-KW"/>
</dbReference>
<evidence type="ECO:0000259" key="10">
    <source>
        <dbReference type="PROSITE" id="PS51898"/>
    </source>
</evidence>
<dbReference type="Proteomes" id="UP000051249">
    <property type="component" value="Unassembled WGS sequence"/>
</dbReference>
<evidence type="ECO:0000259" key="11">
    <source>
        <dbReference type="PROSITE" id="PS51900"/>
    </source>
</evidence>
<keyword evidence="6 9" id="KW-0238">DNA-binding</keyword>
<dbReference type="Pfam" id="PF02899">
    <property type="entry name" value="Phage_int_SAM_1"/>
    <property type="match status" value="1"/>
</dbReference>
<dbReference type="PROSITE" id="PS51898">
    <property type="entry name" value="TYR_RECOMBINASE"/>
    <property type="match status" value="1"/>
</dbReference>
<proteinExistence type="predicted"/>
<comment type="caution">
    <text evidence="12">The sequence shown here is derived from an EMBL/GenBank/DDBJ whole genome shotgun (WGS) entry which is preliminary data.</text>
</comment>
<keyword evidence="5" id="KW-0229">DNA integration</keyword>
<dbReference type="PATRIC" id="fig|480391.4.peg.1602"/>
<dbReference type="SUPFAM" id="SSF56349">
    <property type="entry name" value="DNA breaking-rejoining enzymes"/>
    <property type="match status" value="1"/>
</dbReference>
<dbReference type="InterPro" id="IPR044068">
    <property type="entry name" value="CB"/>
</dbReference>